<evidence type="ECO:0000313" key="4">
    <source>
        <dbReference type="Proteomes" id="UP000594638"/>
    </source>
</evidence>
<dbReference type="PANTHER" id="PTHR48449:SF1">
    <property type="entry name" value="DUF1985 DOMAIN-CONTAINING PROTEIN"/>
    <property type="match status" value="1"/>
</dbReference>
<feature type="region of interest" description="Disordered" evidence="1">
    <location>
        <begin position="378"/>
        <end position="409"/>
    </location>
</feature>
<reference evidence="3 4" key="1">
    <citation type="submission" date="2019-12" db="EMBL/GenBank/DDBJ databases">
        <authorList>
            <person name="Alioto T."/>
            <person name="Alioto T."/>
            <person name="Gomez Garrido J."/>
        </authorList>
    </citation>
    <scope>NUCLEOTIDE SEQUENCE [LARGE SCALE GENOMIC DNA]</scope>
</reference>
<dbReference type="PANTHER" id="PTHR48449">
    <property type="entry name" value="DUF1985 DOMAIN-CONTAINING PROTEIN"/>
    <property type="match status" value="1"/>
</dbReference>
<dbReference type="InterPro" id="IPR015410">
    <property type="entry name" value="DUF1985"/>
</dbReference>
<dbReference type="Gramene" id="OE9A009521T1">
    <property type="protein sequence ID" value="OE9A009521C1"/>
    <property type="gene ID" value="OE9A009521"/>
</dbReference>
<organism evidence="3 4">
    <name type="scientific">Olea europaea subsp. europaea</name>
    <dbReference type="NCBI Taxonomy" id="158383"/>
    <lineage>
        <taxon>Eukaryota</taxon>
        <taxon>Viridiplantae</taxon>
        <taxon>Streptophyta</taxon>
        <taxon>Embryophyta</taxon>
        <taxon>Tracheophyta</taxon>
        <taxon>Spermatophyta</taxon>
        <taxon>Magnoliopsida</taxon>
        <taxon>eudicotyledons</taxon>
        <taxon>Gunneridae</taxon>
        <taxon>Pentapetalae</taxon>
        <taxon>asterids</taxon>
        <taxon>lamiids</taxon>
        <taxon>Lamiales</taxon>
        <taxon>Oleaceae</taxon>
        <taxon>Oleeae</taxon>
        <taxon>Olea</taxon>
    </lineage>
</organism>
<keyword evidence="4" id="KW-1185">Reference proteome</keyword>
<feature type="region of interest" description="Disordered" evidence="1">
    <location>
        <begin position="332"/>
        <end position="366"/>
    </location>
</feature>
<comment type="caution">
    <text evidence="3">The sequence shown here is derived from an EMBL/GenBank/DDBJ whole genome shotgun (WGS) entry which is preliminary data.</text>
</comment>
<feature type="region of interest" description="Disordered" evidence="1">
    <location>
        <begin position="183"/>
        <end position="243"/>
    </location>
</feature>
<evidence type="ECO:0000313" key="3">
    <source>
        <dbReference type="EMBL" id="CAA3027690.1"/>
    </source>
</evidence>
<dbReference type="AlphaFoldDB" id="A0A8S0V2D0"/>
<feature type="compositionally biased region" description="Basic and acidic residues" evidence="1">
    <location>
        <begin position="332"/>
        <end position="355"/>
    </location>
</feature>
<dbReference type="Pfam" id="PF09331">
    <property type="entry name" value="DUF1985"/>
    <property type="match status" value="1"/>
</dbReference>
<evidence type="ECO:0000256" key="1">
    <source>
        <dbReference type="SAM" id="MobiDB-lite"/>
    </source>
</evidence>
<gene>
    <name evidence="3" type="ORF">OLEA9_A009521</name>
</gene>
<proteinExistence type="predicted"/>
<dbReference type="Proteomes" id="UP000594638">
    <property type="component" value="Unassembled WGS sequence"/>
</dbReference>
<feature type="domain" description="DUF1985" evidence="2">
    <location>
        <begin position="70"/>
        <end position="108"/>
    </location>
</feature>
<accession>A0A8S0V2D0</accession>
<sequence length="409" mass="45380">MNFGPLVPENARLLGHISQRSNLRYVKIVVEHFDERQREDFRSSCLGFLSEVLDLQFSAYLIQQLVFCCIRTDKRHELWFNLQGHLARFGIQEYFLVTGLRCCLLLDDNVMERVLDKRRLIGADISPIVNAFSQSLHVYAMLRPTEVERGQPHIATLVPFDDRPVPALDDLVRDSIALQFHAERLGTPAEGTSEDETSDEAHEGSGTSGEEEESRADDSGEVEGEDLEDHDGGIVTAPPTSYARPTAMAGSSLMIDDVQGMLLDQRILIEMWLRIVKLEIMQHVSDEFKKLKDFISPVVPASGSTTTARAADVDPEPRQSNYGGFADYVGHHSSCDGPNKDMGIDRQEGDAEGGHHPSPGNRDEEQDMLSIGTEHLQDTTDIEPCPDNDPMPVPAGTNEVQGIPSFIGN</sequence>
<evidence type="ECO:0000259" key="2">
    <source>
        <dbReference type="Pfam" id="PF09331"/>
    </source>
</evidence>
<feature type="compositionally biased region" description="Acidic residues" evidence="1">
    <location>
        <begin position="209"/>
        <end position="229"/>
    </location>
</feature>
<dbReference type="EMBL" id="CACTIH010009215">
    <property type="protein sequence ID" value="CAA3027690.1"/>
    <property type="molecule type" value="Genomic_DNA"/>
</dbReference>
<name>A0A8S0V2D0_OLEEU</name>
<protein>
    <recommendedName>
        <fullName evidence="2">DUF1985 domain-containing protein</fullName>
    </recommendedName>
</protein>